<dbReference type="AlphaFoldDB" id="A0A5E7DAU7"/>
<evidence type="ECO:0000313" key="2">
    <source>
        <dbReference type="Proteomes" id="UP000379480"/>
    </source>
</evidence>
<accession>A0A5E7DAU7</accession>
<dbReference type="OrthoDB" id="6954475at2"/>
<dbReference type="RefSeq" id="WP_150804960.1">
    <property type="nucleotide sequence ID" value="NZ_CABVHY010000017.1"/>
</dbReference>
<name>A0A5E7DAU7_PSEFL</name>
<protein>
    <submittedName>
        <fullName evidence="1">Uncharacterized protein</fullName>
    </submittedName>
</protein>
<dbReference type="EMBL" id="CABVHY010000017">
    <property type="protein sequence ID" value="VVO13261.1"/>
    <property type="molecule type" value="Genomic_DNA"/>
</dbReference>
<proteinExistence type="predicted"/>
<organism evidence="1 2">
    <name type="scientific">Pseudomonas fluorescens</name>
    <dbReference type="NCBI Taxonomy" id="294"/>
    <lineage>
        <taxon>Bacteria</taxon>
        <taxon>Pseudomonadati</taxon>
        <taxon>Pseudomonadota</taxon>
        <taxon>Gammaproteobacteria</taxon>
        <taxon>Pseudomonadales</taxon>
        <taxon>Pseudomonadaceae</taxon>
        <taxon>Pseudomonas</taxon>
    </lineage>
</organism>
<sequence length="96" mass="10961">MGNTYMSESDLKALQERRSELGAIDCSIEQKNRLISGIRDYKLIEYGMNPYGFYQVLAVKGHKTIPHELTGNFTHPSYLTKVVDTLLREGKLIEPK</sequence>
<gene>
    <name evidence="1" type="ORF">PS723_03596</name>
</gene>
<evidence type="ECO:0000313" key="1">
    <source>
        <dbReference type="EMBL" id="VVO13261.1"/>
    </source>
</evidence>
<dbReference type="Proteomes" id="UP000379480">
    <property type="component" value="Unassembled WGS sequence"/>
</dbReference>
<reference evidence="1 2" key="1">
    <citation type="submission" date="2019-09" db="EMBL/GenBank/DDBJ databases">
        <authorList>
            <person name="Chandra G."/>
            <person name="Truman W A."/>
        </authorList>
    </citation>
    <scope>NUCLEOTIDE SEQUENCE [LARGE SCALE GENOMIC DNA]</scope>
    <source>
        <strain evidence="1">PS723</strain>
    </source>
</reference>